<sequence>MSTFQTIQVDDGTQLAYTDSGAAATAGYTTVFIIHGTIFYSSSLQTIVNLGTDAGLRLVAINRRDYPGSTPLSIDPSQITGASDDEKAGYLRDRGLEILRFVDLFIQANNLPQVSEDRKSGGVAILGWALGAGVTFAALAHASLDKEVSERLSRYVRAHILLDPPAQVLGQPTPPEYWLPLRDQSIQEPDRMPVSIQWVAGYFDHGDITKRDKSKLSWSTPSTKFLPTTFSAQHAFSDHAHMGPAPLAGSDGLLMAKPLAAQLEANYRKACFDSEVRSIFPHLKVIEVARDMGPAVGVIAFWKIQDDDAAHGGGHVAFDVMKGANHFVQWDHPDKVIDSIRRAVGA</sequence>
<dbReference type="Gene3D" id="3.40.50.1820">
    <property type="entry name" value="alpha/beta hydrolase"/>
    <property type="match status" value="1"/>
</dbReference>
<evidence type="ECO:0000313" key="2">
    <source>
        <dbReference type="Proteomes" id="UP000307440"/>
    </source>
</evidence>
<reference evidence="1 2" key="1">
    <citation type="journal article" date="2019" name="Nat. Ecol. Evol.">
        <title>Megaphylogeny resolves global patterns of mushroom evolution.</title>
        <authorList>
            <person name="Varga T."/>
            <person name="Krizsan K."/>
            <person name="Foldi C."/>
            <person name="Dima B."/>
            <person name="Sanchez-Garcia M."/>
            <person name="Sanchez-Ramirez S."/>
            <person name="Szollosi G.J."/>
            <person name="Szarkandi J.G."/>
            <person name="Papp V."/>
            <person name="Albert L."/>
            <person name="Andreopoulos W."/>
            <person name="Angelini C."/>
            <person name="Antonin V."/>
            <person name="Barry K.W."/>
            <person name="Bougher N.L."/>
            <person name="Buchanan P."/>
            <person name="Buyck B."/>
            <person name="Bense V."/>
            <person name="Catcheside P."/>
            <person name="Chovatia M."/>
            <person name="Cooper J."/>
            <person name="Damon W."/>
            <person name="Desjardin D."/>
            <person name="Finy P."/>
            <person name="Geml J."/>
            <person name="Haridas S."/>
            <person name="Hughes K."/>
            <person name="Justo A."/>
            <person name="Karasinski D."/>
            <person name="Kautmanova I."/>
            <person name="Kiss B."/>
            <person name="Kocsube S."/>
            <person name="Kotiranta H."/>
            <person name="LaButti K.M."/>
            <person name="Lechner B.E."/>
            <person name="Liimatainen K."/>
            <person name="Lipzen A."/>
            <person name="Lukacs Z."/>
            <person name="Mihaltcheva S."/>
            <person name="Morgado L.N."/>
            <person name="Niskanen T."/>
            <person name="Noordeloos M.E."/>
            <person name="Ohm R.A."/>
            <person name="Ortiz-Santana B."/>
            <person name="Ovrebo C."/>
            <person name="Racz N."/>
            <person name="Riley R."/>
            <person name="Savchenko A."/>
            <person name="Shiryaev A."/>
            <person name="Soop K."/>
            <person name="Spirin V."/>
            <person name="Szebenyi C."/>
            <person name="Tomsovsky M."/>
            <person name="Tulloss R.E."/>
            <person name="Uehling J."/>
            <person name="Grigoriev I.V."/>
            <person name="Vagvolgyi C."/>
            <person name="Papp T."/>
            <person name="Martin F.M."/>
            <person name="Miettinen O."/>
            <person name="Hibbett D.S."/>
            <person name="Nagy L.G."/>
        </authorList>
    </citation>
    <scope>NUCLEOTIDE SEQUENCE [LARGE SCALE GENOMIC DNA]</scope>
    <source>
        <strain evidence="1 2">CBS 121175</strain>
    </source>
</reference>
<organism evidence="1 2">
    <name type="scientific">Coprinopsis marcescibilis</name>
    <name type="common">Agaric fungus</name>
    <name type="synonym">Psathyrella marcescibilis</name>
    <dbReference type="NCBI Taxonomy" id="230819"/>
    <lineage>
        <taxon>Eukaryota</taxon>
        <taxon>Fungi</taxon>
        <taxon>Dikarya</taxon>
        <taxon>Basidiomycota</taxon>
        <taxon>Agaricomycotina</taxon>
        <taxon>Agaricomycetes</taxon>
        <taxon>Agaricomycetidae</taxon>
        <taxon>Agaricales</taxon>
        <taxon>Agaricineae</taxon>
        <taxon>Psathyrellaceae</taxon>
        <taxon>Coprinopsis</taxon>
    </lineage>
</organism>
<dbReference type="AlphaFoldDB" id="A0A5C3KYD7"/>
<dbReference type="EMBL" id="ML210186">
    <property type="protein sequence ID" value="TFK25434.1"/>
    <property type="molecule type" value="Genomic_DNA"/>
</dbReference>
<accession>A0A5C3KYD7</accession>
<evidence type="ECO:0000313" key="1">
    <source>
        <dbReference type="EMBL" id="TFK25434.1"/>
    </source>
</evidence>
<dbReference type="OrthoDB" id="3251587at2759"/>
<name>A0A5C3KYD7_COPMA</name>
<gene>
    <name evidence="1" type="ORF">FA15DRAFT_617744</name>
</gene>
<dbReference type="Proteomes" id="UP000307440">
    <property type="component" value="Unassembled WGS sequence"/>
</dbReference>
<protein>
    <submittedName>
        <fullName evidence="1">Uncharacterized protein</fullName>
    </submittedName>
</protein>
<dbReference type="SUPFAM" id="SSF53474">
    <property type="entry name" value="alpha/beta-Hydrolases"/>
    <property type="match status" value="1"/>
</dbReference>
<dbReference type="InterPro" id="IPR029058">
    <property type="entry name" value="AB_hydrolase_fold"/>
</dbReference>
<keyword evidence="2" id="KW-1185">Reference proteome</keyword>
<proteinExistence type="predicted"/>